<accession>A0AAU9KF10</accession>
<proteinExistence type="predicted"/>
<keyword evidence="2" id="KW-1185">Reference proteome</keyword>
<protein>
    <recommendedName>
        <fullName evidence="3">Recombination activating protein 1</fullName>
    </recommendedName>
</protein>
<sequence>METPSIFQRSITTASNFERSCLYEDVPDAYPPSYPHKKNISKKSAKYIIEHKENFQRESNCKQAKNPKGRAVMPYIDDSDSLFDDGWNKRCNLVHAETIRENPADNLLTIINRSKTTAERQENARQSIVRIAKCKKCKRLSYIEDGICHYCNQSNHSTLKSMVLGSALCCCNFLT</sequence>
<dbReference type="Proteomes" id="UP001162131">
    <property type="component" value="Unassembled WGS sequence"/>
</dbReference>
<dbReference type="AlphaFoldDB" id="A0AAU9KF10"/>
<name>A0AAU9KF10_9CILI</name>
<comment type="caution">
    <text evidence="1">The sequence shown here is derived from an EMBL/GenBank/DDBJ whole genome shotgun (WGS) entry which is preliminary data.</text>
</comment>
<gene>
    <name evidence="1" type="ORF">BSTOLATCC_MIC65212</name>
</gene>
<evidence type="ECO:0000313" key="1">
    <source>
        <dbReference type="EMBL" id="CAG9335892.1"/>
    </source>
</evidence>
<evidence type="ECO:0008006" key="3">
    <source>
        <dbReference type="Google" id="ProtNLM"/>
    </source>
</evidence>
<organism evidence="1 2">
    <name type="scientific">Blepharisma stoltei</name>
    <dbReference type="NCBI Taxonomy" id="1481888"/>
    <lineage>
        <taxon>Eukaryota</taxon>
        <taxon>Sar</taxon>
        <taxon>Alveolata</taxon>
        <taxon>Ciliophora</taxon>
        <taxon>Postciliodesmatophora</taxon>
        <taxon>Heterotrichea</taxon>
        <taxon>Heterotrichida</taxon>
        <taxon>Blepharismidae</taxon>
        <taxon>Blepharisma</taxon>
    </lineage>
</organism>
<reference evidence="1" key="1">
    <citation type="submission" date="2021-09" db="EMBL/GenBank/DDBJ databases">
        <authorList>
            <consortium name="AG Swart"/>
            <person name="Singh M."/>
            <person name="Singh A."/>
            <person name="Seah K."/>
            <person name="Emmerich C."/>
        </authorList>
    </citation>
    <scope>NUCLEOTIDE SEQUENCE</scope>
    <source>
        <strain evidence="1">ATCC30299</strain>
    </source>
</reference>
<evidence type="ECO:0000313" key="2">
    <source>
        <dbReference type="Proteomes" id="UP001162131"/>
    </source>
</evidence>
<dbReference type="EMBL" id="CAJZBQ010000063">
    <property type="protein sequence ID" value="CAG9335892.1"/>
    <property type="molecule type" value="Genomic_DNA"/>
</dbReference>